<dbReference type="PIRSF" id="PIRSF000530">
    <property type="entry name" value="Galactokinase"/>
    <property type="match status" value="1"/>
</dbReference>
<evidence type="ECO:0000313" key="16">
    <source>
        <dbReference type="EMBL" id="ACC98164.1"/>
    </source>
</evidence>
<dbReference type="Pfam" id="PF00288">
    <property type="entry name" value="GHMP_kinases_N"/>
    <property type="match status" value="1"/>
</dbReference>
<dbReference type="GO" id="GO:0004335">
    <property type="term" value="F:galactokinase activity"/>
    <property type="evidence" value="ECO:0007669"/>
    <property type="project" value="UniProtKB-UniRule"/>
</dbReference>
<dbReference type="NCBIfam" id="TIGR00131">
    <property type="entry name" value="gal_kin"/>
    <property type="match status" value="1"/>
</dbReference>
<keyword evidence="2 11" id="KW-0963">Cytoplasm</keyword>
<evidence type="ECO:0000256" key="1">
    <source>
        <dbReference type="ARBA" id="ARBA00006566"/>
    </source>
</evidence>
<dbReference type="PRINTS" id="PR00473">
    <property type="entry name" value="GALCTOKINASE"/>
</dbReference>
<dbReference type="Proteomes" id="UP000001029">
    <property type="component" value="Chromosome"/>
</dbReference>
<evidence type="ECO:0000256" key="6">
    <source>
        <dbReference type="ARBA" id="ARBA00022777"/>
    </source>
</evidence>
<evidence type="ECO:0000313" key="17">
    <source>
        <dbReference type="Proteomes" id="UP000001029"/>
    </source>
</evidence>
<comment type="subcellular location">
    <subcellularLocation>
        <location evidence="11">Cytoplasm</location>
    </subcellularLocation>
</comment>
<dbReference type="OrthoDB" id="250531at2"/>
<dbReference type="Pfam" id="PF10509">
    <property type="entry name" value="GalKase_gal_bdg"/>
    <property type="match status" value="1"/>
</dbReference>
<dbReference type="FunFam" id="3.30.70.890:FF:000001">
    <property type="entry name" value="Galactokinase"/>
    <property type="match status" value="1"/>
</dbReference>
<feature type="binding site" evidence="11">
    <location>
        <begin position="32"/>
        <end position="35"/>
    </location>
    <ligand>
        <name>substrate</name>
    </ligand>
</feature>
<evidence type="ECO:0000256" key="11">
    <source>
        <dbReference type="HAMAP-Rule" id="MF_00246"/>
    </source>
</evidence>
<dbReference type="STRING" id="445932.Emin_0609"/>
<keyword evidence="7 11" id="KW-0067">ATP-binding</keyword>
<evidence type="ECO:0000259" key="13">
    <source>
        <dbReference type="Pfam" id="PF00288"/>
    </source>
</evidence>
<dbReference type="GO" id="GO:0005829">
    <property type="term" value="C:cytosol"/>
    <property type="evidence" value="ECO:0007669"/>
    <property type="project" value="TreeGrafter"/>
</dbReference>
<keyword evidence="9 11" id="KW-0299">Galactose metabolism</keyword>
<dbReference type="KEGG" id="emi:Emin_0609"/>
<dbReference type="PROSITE" id="PS00627">
    <property type="entry name" value="GHMP_KINASES_ATP"/>
    <property type="match status" value="1"/>
</dbReference>
<feature type="binding site" evidence="11">
    <location>
        <position position="161"/>
    </location>
    <ligand>
        <name>Mg(2+)</name>
        <dbReference type="ChEBI" id="CHEBI:18420"/>
    </ligand>
</feature>
<feature type="binding site" evidence="11">
    <location>
        <position position="129"/>
    </location>
    <ligand>
        <name>Mg(2+)</name>
        <dbReference type="ChEBI" id="CHEBI:18420"/>
    </ligand>
</feature>
<dbReference type="InterPro" id="IPR019741">
    <property type="entry name" value="Galactokinase_CS"/>
</dbReference>
<evidence type="ECO:0000256" key="12">
    <source>
        <dbReference type="NCBIfam" id="TIGR00131"/>
    </source>
</evidence>
<dbReference type="HAMAP" id="MF_00246">
    <property type="entry name" value="Galactokinase"/>
    <property type="match status" value="1"/>
</dbReference>
<dbReference type="InterPro" id="IPR036554">
    <property type="entry name" value="GHMP_kinase_C_sf"/>
</dbReference>
<comment type="similarity">
    <text evidence="1 11">Belongs to the GHMP kinase family. GalK subfamily.</text>
</comment>
<dbReference type="SUPFAM" id="SSF55060">
    <property type="entry name" value="GHMP Kinase, C-terminal domain"/>
    <property type="match status" value="1"/>
</dbReference>
<dbReference type="PANTHER" id="PTHR10457:SF7">
    <property type="entry name" value="GALACTOKINASE-RELATED"/>
    <property type="match status" value="1"/>
</dbReference>
<dbReference type="PANTHER" id="PTHR10457">
    <property type="entry name" value="MEVALONATE KINASE/GALACTOKINASE"/>
    <property type="match status" value="1"/>
</dbReference>
<dbReference type="HOGENOM" id="CLU_017814_2_1_0"/>
<evidence type="ECO:0000256" key="9">
    <source>
        <dbReference type="ARBA" id="ARBA00023144"/>
    </source>
</evidence>
<name>B2KC37_ELUMP</name>
<accession>B2KC37</accession>
<evidence type="ECO:0000259" key="15">
    <source>
        <dbReference type="Pfam" id="PF10509"/>
    </source>
</evidence>
<feature type="site" description="Transition state stabilizer" evidence="11">
    <location>
        <position position="26"/>
    </location>
</feature>
<dbReference type="GO" id="GO:0006012">
    <property type="term" value="P:galactose metabolic process"/>
    <property type="evidence" value="ECO:0007669"/>
    <property type="project" value="UniProtKB-UniRule"/>
</dbReference>
<dbReference type="SUPFAM" id="SSF54211">
    <property type="entry name" value="Ribosomal protein S5 domain 2-like"/>
    <property type="match status" value="1"/>
</dbReference>
<keyword evidence="4 11" id="KW-0479">Metal-binding</keyword>
<evidence type="ECO:0000256" key="8">
    <source>
        <dbReference type="ARBA" id="ARBA00022842"/>
    </source>
</evidence>
<evidence type="ECO:0000256" key="3">
    <source>
        <dbReference type="ARBA" id="ARBA00022679"/>
    </source>
</evidence>
<feature type="active site" description="Proton acceptor" evidence="11">
    <location>
        <position position="173"/>
    </location>
</feature>
<protein>
    <recommendedName>
        <fullName evidence="11 12">Galactokinase</fullName>
        <ecNumber evidence="11 12">2.7.1.6</ecNumber>
    </recommendedName>
    <alternativeName>
        <fullName evidence="11">Galactose kinase</fullName>
    </alternativeName>
</protein>
<dbReference type="InterPro" id="IPR006203">
    <property type="entry name" value="GHMP_knse_ATP-bd_CS"/>
</dbReference>
<reference evidence="16 17" key="1">
    <citation type="journal article" date="2009" name="Appl. Environ. Microbiol.">
        <title>Genomic analysis of 'Elusimicrobium minutum,' the first cultivated representative of the phylum 'Elusimicrobia' (formerly termite group 1).</title>
        <authorList>
            <person name="Herlemann D.P.R."/>
            <person name="Geissinger O."/>
            <person name="Ikeda-Ohtsubo W."/>
            <person name="Kunin V."/>
            <person name="Sun H."/>
            <person name="Lapidus A."/>
            <person name="Hugenholtz P."/>
            <person name="Brune A."/>
        </authorList>
    </citation>
    <scope>NUCLEOTIDE SEQUENCE [LARGE SCALE GENOMIC DNA]</scope>
    <source>
        <strain evidence="16 17">Pei191</strain>
    </source>
</reference>
<proteinExistence type="inferred from homology"/>
<dbReference type="PRINTS" id="PR00959">
    <property type="entry name" value="MEVGALKINASE"/>
</dbReference>
<feature type="domain" description="GHMP kinase N-terminal" evidence="13">
    <location>
        <begin position="92"/>
        <end position="180"/>
    </location>
</feature>
<keyword evidence="17" id="KW-1185">Reference proteome</keyword>
<keyword evidence="10 11" id="KW-0119">Carbohydrate metabolism</keyword>
<organism evidence="16 17">
    <name type="scientific">Elusimicrobium minutum (strain Pei191)</name>
    <dbReference type="NCBI Taxonomy" id="445932"/>
    <lineage>
        <taxon>Bacteria</taxon>
        <taxon>Pseudomonadati</taxon>
        <taxon>Elusimicrobiota</taxon>
        <taxon>Elusimicrobia</taxon>
        <taxon>Elusimicrobiales</taxon>
        <taxon>Elusimicrobiaceae</taxon>
        <taxon>Elusimicrobium</taxon>
    </lineage>
</organism>
<comment type="catalytic activity">
    <reaction evidence="11">
        <text>alpha-D-galactose + ATP = alpha-D-galactose 1-phosphate + ADP + H(+)</text>
        <dbReference type="Rhea" id="RHEA:13553"/>
        <dbReference type="ChEBI" id="CHEBI:15378"/>
        <dbReference type="ChEBI" id="CHEBI:28061"/>
        <dbReference type="ChEBI" id="CHEBI:30616"/>
        <dbReference type="ChEBI" id="CHEBI:58336"/>
        <dbReference type="ChEBI" id="CHEBI:456216"/>
        <dbReference type="EC" id="2.7.1.6"/>
    </reaction>
</comment>
<dbReference type="InterPro" id="IPR006204">
    <property type="entry name" value="GHMP_kinase_N_dom"/>
</dbReference>
<sequence length="387" mass="42703">MKDTVTKEFEKVFNYKPQSVFFAPGRVNLIGEHIDYNGGYVFPCALSLGTYAAAAKRNDSKIRFFSKNFEDLGVIEVDINNIAYKKEDNWTNYPKGVIDVMKRKGIKLDTGFDVAIIGNIPNGAGLSSSASLEVCTGVLLNDFFDLKLSSTDIALIGQKTENEFIGLNSGIMDQFASANGKRDHAILLNTNTLQYKHVPLELEDASIVICNTNKRRELAGSKYNERRAECEAALAMLTKKLKIETLCDLTPDQFDRYKDLITDPIALKRAKHAVRENYRTLAAVGLLELGDINSFGKLMFDSHYSLRDDYEVTVFELDTMVDLAAQQPGAIGARMTGAGFGGCCVCIVKNDGVDSFIKNVGTGYEKATKLKPEFYVAKIARGAGKLD</sequence>
<dbReference type="RefSeq" id="WP_012414779.1">
    <property type="nucleotide sequence ID" value="NC_010644.1"/>
</dbReference>
<dbReference type="InterPro" id="IPR020568">
    <property type="entry name" value="Ribosomal_Su5_D2-typ_SF"/>
</dbReference>
<dbReference type="GO" id="GO:0005524">
    <property type="term" value="F:ATP binding"/>
    <property type="evidence" value="ECO:0007669"/>
    <property type="project" value="UniProtKB-UniRule"/>
</dbReference>
<dbReference type="Pfam" id="PF08544">
    <property type="entry name" value="GHMP_kinases_C"/>
    <property type="match status" value="1"/>
</dbReference>
<dbReference type="Gene3D" id="3.30.70.890">
    <property type="entry name" value="GHMP kinase, C-terminal domain"/>
    <property type="match status" value="1"/>
</dbReference>
<keyword evidence="5 11" id="KW-0547">Nucleotide-binding</keyword>
<dbReference type="EC" id="2.7.1.6" evidence="11 12"/>
<feature type="domain" description="GHMP kinase C-terminal" evidence="14">
    <location>
        <begin position="286"/>
        <end position="353"/>
    </location>
</feature>
<keyword evidence="3 11" id="KW-0808">Transferase</keyword>
<evidence type="ECO:0000256" key="5">
    <source>
        <dbReference type="ARBA" id="ARBA00022741"/>
    </source>
</evidence>
<feature type="domain" description="Galactokinase N-terminal" evidence="15">
    <location>
        <begin position="7"/>
        <end position="56"/>
    </location>
</feature>
<dbReference type="InterPro" id="IPR006206">
    <property type="entry name" value="Mevalonate/galactokinase"/>
</dbReference>
<dbReference type="AlphaFoldDB" id="B2KC37"/>
<dbReference type="GO" id="GO:0000287">
    <property type="term" value="F:magnesium ion binding"/>
    <property type="evidence" value="ECO:0007669"/>
    <property type="project" value="UniProtKB-UniRule"/>
</dbReference>
<dbReference type="InterPro" id="IPR019539">
    <property type="entry name" value="GalKase_N"/>
</dbReference>
<evidence type="ECO:0000256" key="10">
    <source>
        <dbReference type="ARBA" id="ARBA00023277"/>
    </source>
</evidence>
<dbReference type="InterPro" id="IPR014721">
    <property type="entry name" value="Ribsml_uS5_D2-typ_fold_subgr"/>
</dbReference>
<dbReference type="EMBL" id="CP001055">
    <property type="protein sequence ID" value="ACC98164.1"/>
    <property type="molecule type" value="Genomic_DNA"/>
</dbReference>
<comment type="function">
    <text evidence="11">Catalyzes the transfer of the gamma-phosphate of ATP to D-galactose to form alpha-D-galactose-1-phosphate (Gal-1-P).</text>
</comment>
<evidence type="ECO:0000259" key="14">
    <source>
        <dbReference type="Pfam" id="PF08544"/>
    </source>
</evidence>
<feature type="binding site" evidence="11">
    <location>
        <position position="223"/>
    </location>
    <ligand>
        <name>substrate</name>
    </ligand>
</feature>
<dbReference type="InterPro" id="IPR013750">
    <property type="entry name" value="GHMP_kinase_C_dom"/>
</dbReference>
<evidence type="ECO:0000256" key="2">
    <source>
        <dbReference type="ARBA" id="ARBA00022490"/>
    </source>
</evidence>
<keyword evidence="8 11" id="KW-0460">Magnesium</keyword>
<gene>
    <name evidence="11" type="primary">galK</name>
    <name evidence="16" type="ordered locus">Emin_0609</name>
</gene>
<evidence type="ECO:0000256" key="4">
    <source>
        <dbReference type="ARBA" id="ARBA00022723"/>
    </source>
</evidence>
<dbReference type="Gene3D" id="3.30.230.10">
    <property type="match status" value="1"/>
</dbReference>
<dbReference type="FunFam" id="3.30.230.10:FF:000017">
    <property type="entry name" value="Galactokinase"/>
    <property type="match status" value="1"/>
</dbReference>
<keyword evidence="6 11" id="KW-0418">Kinase</keyword>
<feature type="binding site" evidence="11">
    <location>
        <begin position="123"/>
        <end position="129"/>
    </location>
    <ligand>
        <name>ATP</name>
        <dbReference type="ChEBI" id="CHEBI:30616"/>
    </ligand>
</feature>
<dbReference type="NCBIfam" id="NF003705">
    <property type="entry name" value="PRK05322.1"/>
    <property type="match status" value="1"/>
</dbReference>
<dbReference type="InterPro" id="IPR022963">
    <property type="entry name" value="Galactokinase_bac"/>
</dbReference>
<comment type="pathway">
    <text evidence="11">Carbohydrate metabolism; galactose metabolism.</text>
</comment>
<dbReference type="PROSITE" id="PS00106">
    <property type="entry name" value="GALACTOKINASE"/>
    <property type="match status" value="1"/>
</dbReference>
<feature type="binding site" evidence="11">
    <location>
        <position position="66"/>
    </location>
    <ligand>
        <name>ATP</name>
        <dbReference type="ChEBI" id="CHEBI:30616"/>
    </ligand>
</feature>
<dbReference type="InterPro" id="IPR000705">
    <property type="entry name" value="Galactokinase"/>
</dbReference>
<dbReference type="UniPathway" id="UPA00214"/>
<evidence type="ECO:0000256" key="7">
    <source>
        <dbReference type="ARBA" id="ARBA00022840"/>
    </source>
</evidence>